<reference evidence="1" key="2">
    <citation type="submission" date="2018-09" db="EMBL/GenBank/DDBJ databases">
        <title>Giant CbK-like Caulobacter bacteriophages have genetically divergent genomes.</title>
        <authorList>
            <person name="Wilson K."/>
            <person name="Ely B."/>
        </authorList>
    </citation>
    <scope>NUCLEOTIDE SEQUENCE [LARGE SCALE GENOMIC DNA]</scope>
</reference>
<evidence type="ECO:0000313" key="1">
    <source>
        <dbReference type="EMBL" id="AXQ68632.1"/>
    </source>
</evidence>
<gene>
    <name evidence="1" type="ORF">CcrPW_gp093</name>
</gene>
<reference evidence="1" key="1">
    <citation type="submission" date="2018-07" db="EMBL/GenBank/DDBJ databases">
        <authorList>
            <person name="Quirk P.G."/>
            <person name="Krulwich T.A."/>
        </authorList>
    </citation>
    <scope>NUCLEOTIDE SEQUENCE</scope>
</reference>
<accession>A0A385ECP7</accession>
<dbReference type="InterPro" id="IPR056908">
    <property type="entry name" value="Gp80-like"/>
</dbReference>
<protein>
    <submittedName>
        <fullName evidence="1">Uncharacterized protein</fullName>
    </submittedName>
</protein>
<dbReference type="Pfam" id="PF23140">
    <property type="entry name" value="Gp80"/>
    <property type="match status" value="1"/>
</dbReference>
<proteinExistence type="predicted"/>
<dbReference type="EMBL" id="MH588545">
    <property type="protein sequence ID" value="AXQ68632.1"/>
    <property type="molecule type" value="Genomic_DNA"/>
</dbReference>
<name>A0A385ECP7_9CAUD</name>
<dbReference type="Proteomes" id="UP000259026">
    <property type="component" value="Segment"/>
</dbReference>
<sequence>MPNLSYFSHDNMIAQFGPNQTFAVLVDAPNPDGTGLVEPSDAWGYARQAIDFEATRSTSESGVTVLRNTNNVVFGPAVTADWPMVQWFAVFDENDNMIYYGRLRTARTTKLGEVTAFPIEDIEIRLR</sequence>
<evidence type="ECO:0000313" key="2">
    <source>
        <dbReference type="Proteomes" id="UP000259026"/>
    </source>
</evidence>
<organism evidence="1 2">
    <name type="scientific">Caulobacter phage CcrPW</name>
    <dbReference type="NCBI Taxonomy" id="2283271"/>
    <lineage>
        <taxon>Viruses</taxon>
        <taxon>Duplodnaviria</taxon>
        <taxon>Heunggongvirae</taxon>
        <taxon>Uroviricota</taxon>
        <taxon>Caudoviricetes</taxon>
        <taxon>Jeanschmidtviridae</taxon>
        <taxon>Colossusvirus</taxon>
        <taxon>Colossusvirus PW</taxon>
    </lineage>
</organism>
<keyword evidence="2" id="KW-1185">Reference proteome</keyword>